<dbReference type="Pfam" id="PF03703">
    <property type="entry name" value="bPH_2"/>
    <property type="match status" value="3"/>
</dbReference>
<feature type="domain" description="YdbS-like PH" evidence="3">
    <location>
        <begin position="61"/>
        <end position="139"/>
    </location>
</feature>
<comment type="caution">
    <text evidence="4">The sequence shown here is derived from an EMBL/GenBank/DDBJ whole genome shotgun (WGS) entry which is preliminary data.</text>
</comment>
<dbReference type="RefSeq" id="WP_342809683.1">
    <property type="nucleotide sequence ID" value="NZ_JAOPJZ010000016.1"/>
</dbReference>
<feature type="domain" description="YdbS-like PH" evidence="3">
    <location>
        <begin position="252"/>
        <end position="337"/>
    </location>
</feature>
<feature type="transmembrane region" description="Helical" evidence="2">
    <location>
        <begin position="389"/>
        <end position="407"/>
    </location>
</feature>
<evidence type="ECO:0000259" key="3">
    <source>
        <dbReference type="Pfam" id="PF03703"/>
    </source>
</evidence>
<keyword evidence="2" id="KW-0812">Transmembrane</keyword>
<proteinExistence type="predicted"/>
<evidence type="ECO:0000313" key="4">
    <source>
        <dbReference type="EMBL" id="MCU4753365.1"/>
    </source>
</evidence>
<dbReference type="PIRSF" id="PIRSF026631">
    <property type="entry name" value="UCP026631"/>
    <property type="match status" value="1"/>
</dbReference>
<evidence type="ECO:0000256" key="1">
    <source>
        <dbReference type="SAM" id="MobiDB-lite"/>
    </source>
</evidence>
<reference evidence="4 5" key="1">
    <citation type="submission" date="2022-09" db="EMBL/GenBank/DDBJ databases">
        <title>Enrichment on poylsaccharides allowed isolation of novel metabolic and taxonomic groups of Haloarchaea.</title>
        <authorList>
            <person name="Sorokin D.Y."/>
            <person name="Elcheninov A.G."/>
            <person name="Khizhniak T.V."/>
            <person name="Kolganova T.V."/>
            <person name="Kublanov I.V."/>
        </authorList>
    </citation>
    <scope>NUCLEOTIDE SEQUENCE [LARGE SCALE GENOMIC DNA]</scope>
    <source>
        <strain evidence="4 5">AArc-curdl1</strain>
    </source>
</reference>
<dbReference type="Proteomes" id="UP001321047">
    <property type="component" value="Unassembled WGS sequence"/>
</dbReference>
<accession>A0AAP2ZAU9</accession>
<evidence type="ECO:0000313" key="5">
    <source>
        <dbReference type="Proteomes" id="UP001321047"/>
    </source>
</evidence>
<feature type="domain" description="YdbS-like PH" evidence="3">
    <location>
        <begin position="407"/>
        <end position="484"/>
    </location>
</feature>
<dbReference type="EMBL" id="JAOPJZ010000016">
    <property type="protein sequence ID" value="MCU4753365.1"/>
    <property type="molecule type" value="Genomic_DNA"/>
</dbReference>
<dbReference type="PANTHER" id="PTHR34473">
    <property type="entry name" value="UPF0699 TRANSMEMBRANE PROTEIN YDBS"/>
    <property type="match status" value="1"/>
</dbReference>
<name>A0AAP2ZAU9_9EURY</name>
<sequence>MTRLHPATIPLRSLGRAASLGFVCFLVGVFLSPGANASTVLVVLWTALGVCVALLNEGLRYFRVGYSLTPETMTMTSGILSRRTRKVPRHRIQSVDIHRPSSLRPTGLASVTVETAGGSDAPLTLEYVSLGEATRIRDWQCGVSERQCITTVEESEPSSDTGHPGSDTESETIFTLKRTELIAYSVTSIGPGAVLLCGIALSFMGGRYPQGLFAPEVYHLGAALPDPIQMEVLAVAFLVTAWALSACLHAVRFTGFRLAHSDDVLHYEHGLYGRYSGTIPLEKLQRITIAEPIPLRWLGYGSMQLETAGSDGGQQAMETHAVVVPLASRKRIDALVRKIAPIDGFDSGSLELPPRRAKTRYILTYLIAAGLCLTVAFWLSVRTPVVRDWYALAPAVLIAPIAAHLKWSNRGYRLQRRFLLTRDGFWHRRTSLVPYGRIQSLAYTQRPLQRRHSLATLTADTASVSTAIATAYDVDAERANEVCRRLERQMCGRSGTTEASSTT</sequence>
<feature type="transmembrane region" description="Helical" evidence="2">
    <location>
        <begin position="362"/>
        <end position="383"/>
    </location>
</feature>
<feature type="transmembrane region" description="Helical" evidence="2">
    <location>
        <begin position="181"/>
        <end position="204"/>
    </location>
</feature>
<dbReference type="InterPro" id="IPR005182">
    <property type="entry name" value="YdbS-like_PH"/>
</dbReference>
<dbReference type="AlphaFoldDB" id="A0AAP2ZAU9"/>
<dbReference type="InterPro" id="IPR014529">
    <property type="entry name" value="UCP026631"/>
</dbReference>
<feature type="region of interest" description="Disordered" evidence="1">
    <location>
        <begin position="151"/>
        <end position="171"/>
    </location>
</feature>
<feature type="transmembrane region" description="Helical" evidence="2">
    <location>
        <begin position="13"/>
        <end position="31"/>
    </location>
</feature>
<gene>
    <name evidence="4" type="ORF">OB919_15485</name>
</gene>
<dbReference type="PANTHER" id="PTHR34473:SF3">
    <property type="entry name" value="TRANSMEMBRANE PROTEIN-RELATED"/>
    <property type="match status" value="1"/>
</dbReference>
<protein>
    <submittedName>
        <fullName evidence="4">PH domain-containing protein</fullName>
    </submittedName>
</protein>
<keyword evidence="2" id="KW-1133">Transmembrane helix</keyword>
<keyword evidence="5" id="KW-1185">Reference proteome</keyword>
<organism evidence="4 5">
    <name type="scientific">Natronosalvus hydrolyticus</name>
    <dbReference type="NCBI Taxonomy" id="2979988"/>
    <lineage>
        <taxon>Archaea</taxon>
        <taxon>Methanobacteriati</taxon>
        <taxon>Methanobacteriota</taxon>
        <taxon>Stenosarchaea group</taxon>
        <taxon>Halobacteria</taxon>
        <taxon>Halobacteriales</taxon>
        <taxon>Natrialbaceae</taxon>
        <taxon>Natronosalvus</taxon>
    </lineage>
</organism>
<keyword evidence="2" id="KW-0472">Membrane</keyword>
<evidence type="ECO:0000256" key="2">
    <source>
        <dbReference type="SAM" id="Phobius"/>
    </source>
</evidence>
<feature type="transmembrane region" description="Helical" evidence="2">
    <location>
        <begin position="232"/>
        <end position="251"/>
    </location>
</feature>
<feature type="transmembrane region" description="Helical" evidence="2">
    <location>
        <begin position="37"/>
        <end position="55"/>
    </location>
</feature>